<comment type="caution">
    <text evidence="2">The sequence shown here is derived from an EMBL/GenBank/DDBJ whole genome shotgun (WGS) entry which is preliminary data.</text>
</comment>
<gene>
    <name evidence="2" type="ORF">PSU4_28480</name>
</gene>
<organism evidence="2 3">
    <name type="scientific">Pseudonocardia sulfidoxydans NBRC 16205</name>
    <dbReference type="NCBI Taxonomy" id="1223511"/>
    <lineage>
        <taxon>Bacteria</taxon>
        <taxon>Bacillati</taxon>
        <taxon>Actinomycetota</taxon>
        <taxon>Actinomycetes</taxon>
        <taxon>Pseudonocardiales</taxon>
        <taxon>Pseudonocardiaceae</taxon>
        <taxon>Pseudonocardia</taxon>
    </lineage>
</organism>
<sequence>MSDRTETGWLDEGAEPINRPDPWHWLLYAFGAGLPRRHRGWVLYDVTTRTWMLRHAARTVVQIVPFAVLLIIFIPGPLWVRAGAVGMGALMGLFWSSVYIYETNEHRAVKAGYPVGYAAAVRDDQRSAERRRREHGLG</sequence>
<dbReference type="OrthoDB" id="5195204at2"/>
<dbReference type="InterPro" id="IPR035197">
    <property type="entry name" value="DUF5313"/>
</dbReference>
<dbReference type="RefSeq" id="WP_147107849.1">
    <property type="nucleotide sequence ID" value="NZ_BJVJ01000025.1"/>
</dbReference>
<accession>A0A511DJC8</accession>
<reference evidence="2 3" key="1">
    <citation type="submission" date="2019-07" db="EMBL/GenBank/DDBJ databases">
        <title>Whole genome shotgun sequence of Pseudonocardia sulfidoxydans NBRC 16205.</title>
        <authorList>
            <person name="Hosoyama A."/>
            <person name="Uohara A."/>
            <person name="Ohji S."/>
            <person name="Ichikawa N."/>
        </authorList>
    </citation>
    <scope>NUCLEOTIDE SEQUENCE [LARGE SCALE GENOMIC DNA]</scope>
    <source>
        <strain evidence="2 3">NBRC 16205</strain>
    </source>
</reference>
<feature type="transmembrane region" description="Helical" evidence="1">
    <location>
        <begin position="82"/>
        <end position="101"/>
    </location>
</feature>
<dbReference type="Pfam" id="PF17240">
    <property type="entry name" value="DUF5313"/>
    <property type="match status" value="1"/>
</dbReference>
<protein>
    <recommendedName>
        <fullName evidence="4">DUF5313 domain-containing protein</fullName>
    </recommendedName>
</protein>
<keyword evidence="1" id="KW-1133">Transmembrane helix</keyword>
<evidence type="ECO:0000313" key="3">
    <source>
        <dbReference type="Proteomes" id="UP000321685"/>
    </source>
</evidence>
<proteinExistence type="predicted"/>
<dbReference type="Proteomes" id="UP000321685">
    <property type="component" value="Unassembled WGS sequence"/>
</dbReference>
<feature type="transmembrane region" description="Helical" evidence="1">
    <location>
        <begin position="59"/>
        <end position="76"/>
    </location>
</feature>
<name>A0A511DJC8_9PSEU</name>
<dbReference type="AlphaFoldDB" id="A0A511DJC8"/>
<evidence type="ECO:0000256" key="1">
    <source>
        <dbReference type="SAM" id="Phobius"/>
    </source>
</evidence>
<keyword evidence="1" id="KW-0472">Membrane</keyword>
<keyword evidence="3" id="KW-1185">Reference proteome</keyword>
<evidence type="ECO:0000313" key="2">
    <source>
        <dbReference type="EMBL" id="GEL23894.1"/>
    </source>
</evidence>
<evidence type="ECO:0008006" key="4">
    <source>
        <dbReference type="Google" id="ProtNLM"/>
    </source>
</evidence>
<keyword evidence="1" id="KW-0812">Transmembrane</keyword>
<dbReference type="EMBL" id="BJVJ01000025">
    <property type="protein sequence ID" value="GEL23894.1"/>
    <property type="molecule type" value="Genomic_DNA"/>
</dbReference>